<evidence type="ECO:0000313" key="2">
    <source>
        <dbReference type="EMBL" id="QHT34152.1"/>
    </source>
</evidence>
<dbReference type="InterPro" id="IPR036236">
    <property type="entry name" value="Znf_C2H2_sf"/>
</dbReference>
<proteinExistence type="predicted"/>
<accession>A0A6C0EZE5</accession>
<evidence type="ECO:0000259" key="1">
    <source>
        <dbReference type="PROSITE" id="PS50157"/>
    </source>
</evidence>
<dbReference type="SUPFAM" id="SSF57667">
    <property type="entry name" value="beta-beta-alpha zinc fingers"/>
    <property type="match status" value="1"/>
</dbReference>
<dbReference type="Pfam" id="PF00096">
    <property type="entry name" value="zf-C2H2"/>
    <property type="match status" value="1"/>
</dbReference>
<feature type="domain" description="C2H2-type" evidence="1">
    <location>
        <begin position="47"/>
        <end position="65"/>
    </location>
</feature>
<dbReference type="InterPro" id="IPR013087">
    <property type="entry name" value="Znf_C2H2_type"/>
</dbReference>
<protein>
    <recommendedName>
        <fullName evidence="1">C2H2-type domain-containing protein</fullName>
    </recommendedName>
</protein>
<sequence length="417" mass="48585">MSDRTCNKCNTIFQYPSLLKRHFKLSSRCSISDEEIIAFFNPNRGSITCYKCNKCFTRKSSLARHLTESNCVPNLVTNTQVVNIDNSVLNQVHITNNINNNTINNTINIQHINPFGLEDVRAIPIEEMKTILITGQEAGFKIIKIIYNKIENKNFYKPNMSRPEIACLNTDFNLTIYRSKEFCDALFDRCIAFLHHMLYLCKNEYSKSSIRAIYDNIEFIETTMRTEIYDKQLQNIIESEFRNNNVDNKDRIINFIKGIKNNNDNKEQSISLMNNILTLEHESAKEYSISITDDELNRVLGDPKLILGLNKREFIEDFKYHRIEDTRFYKFWKDRIKNETTYVSKSRTATIGDMKMITDKAIKIDKMLNLIRVRADHLTPNELINLDVEGFEIIEIEGNDVDSEEVDAANLEDLEGF</sequence>
<organism evidence="2">
    <name type="scientific">viral metagenome</name>
    <dbReference type="NCBI Taxonomy" id="1070528"/>
    <lineage>
        <taxon>unclassified sequences</taxon>
        <taxon>metagenomes</taxon>
        <taxon>organismal metagenomes</taxon>
    </lineage>
</organism>
<dbReference type="Gene3D" id="3.30.160.60">
    <property type="entry name" value="Classic Zinc Finger"/>
    <property type="match status" value="1"/>
</dbReference>
<dbReference type="EMBL" id="MN738988">
    <property type="protein sequence ID" value="QHT34152.1"/>
    <property type="molecule type" value="Genomic_DNA"/>
</dbReference>
<dbReference type="AlphaFoldDB" id="A0A6C0EZE5"/>
<reference evidence="2" key="1">
    <citation type="journal article" date="2020" name="Nature">
        <title>Giant virus diversity and host interactions through global metagenomics.</title>
        <authorList>
            <person name="Schulz F."/>
            <person name="Roux S."/>
            <person name="Paez-Espino D."/>
            <person name="Jungbluth S."/>
            <person name="Walsh D.A."/>
            <person name="Denef V.J."/>
            <person name="McMahon K.D."/>
            <person name="Konstantinidis K.T."/>
            <person name="Eloe-Fadrosh E.A."/>
            <person name="Kyrpides N.C."/>
            <person name="Woyke T."/>
        </authorList>
    </citation>
    <scope>NUCLEOTIDE SEQUENCE</scope>
    <source>
        <strain evidence="2">GVMAG-M-3300009161-52</strain>
    </source>
</reference>
<dbReference type="PROSITE" id="PS50157">
    <property type="entry name" value="ZINC_FINGER_C2H2_2"/>
    <property type="match status" value="1"/>
</dbReference>
<name>A0A6C0EZE5_9ZZZZ</name>